<feature type="transmembrane region" description="Helical" evidence="5">
    <location>
        <begin position="304"/>
        <end position="325"/>
    </location>
</feature>
<keyword evidence="4 5" id="KW-0472">Membrane</keyword>
<feature type="transmembrane region" description="Helical" evidence="5">
    <location>
        <begin position="121"/>
        <end position="140"/>
    </location>
</feature>
<dbReference type="PANTHER" id="PTHR43847">
    <property type="entry name" value="BLL3993 PROTEIN"/>
    <property type="match status" value="1"/>
</dbReference>
<organism evidence="6 7">
    <name type="scientific">Candidatus Dojkabacteria bacterium</name>
    <dbReference type="NCBI Taxonomy" id="2099670"/>
    <lineage>
        <taxon>Bacteria</taxon>
        <taxon>Candidatus Dojkabacteria</taxon>
    </lineage>
</organism>
<reference evidence="6" key="2">
    <citation type="journal article" date="2021" name="Microbiome">
        <title>Successional dynamics and alternative stable states in a saline activated sludge microbial community over 9 years.</title>
        <authorList>
            <person name="Wang Y."/>
            <person name="Ye J."/>
            <person name="Ju F."/>
            <person name="Liu L."/>
            <person name="Boyd J.A."/>
            <person name="Deng Y."/>
            <person name="Parks D.H."/>
            <person name="Jiang X."/>
            <person name="Yin X."/>
            <person name="Woodcroft B.J."/>
            <person name="Tyson G.W."/>
            <person name="Hugenholtz P."/>
            <person name="Polz M.F."/>
            <person name="Zhang T."/>
        </authorList>
    </citation>
    <scope>NUCLEOTIDE SEQUENCE</scope>
    <source>
        <strain evidence="6">HKST-UBA12</strain>
    </source>
</reference>
<evidence type="ECO:0000256" key="2">
    <source>
        <dbReference type="ARBA" id="ARBA00022692"/>
    </source>
</evidence>
<comment type="subcellular location">
    <subcellularLocation>
        <location evidence="1">Endomembrane system</location>
        <topology evidence="1">Multi-pass membrane protein</topology>
    </subcellularLocation>
</comment>
<feature type="transmembrane region" description="Helical" evidence="5">
    <location>
        <begin position="207"/>
        <end position="231"/>
    </location>
</feature>
<feature type="transmembrane region" description="Helical" evidence="5">
    <location>
        <begin position="161"/>
        <end position="187"/>
    </location>
</feature>
<dbReference type="EMBL" id="JAGQLI010000211">
    <property type="protein sequence ID" value="MCA9379505.1"/>
    <property type="molecule type" value="Genomic_DNA"/>
</dbReference>
<evidence type="ECO:0000256" key="5">
    <source>
        <dbReference type="SAM" id="Phobius"/>
    </source>
</evidence>
<evidence type="ECO:0000256" key="4">
    <source>
        <dbReference type="ARBA" id="ARBA00023136"/>
    </source>
</evidence>
<comment type="caution">
    <text evidence="6">The sequence shown here is derived from an EMBL/GenBank/DDBJ whole genome shotgun (WGS) entry which is preliminary data.</text>
</comment>
<dbReference type="Pfam" id="PF04191">
    <property type="entry name" value="PEMT"/>
    <property type="match status" value="1"/>
</dbReference>
<name>A0A955L0R8_9BACT</name>
<evidence type="ECO:0000256" key="3">
    <source>
        <dbReference type="ARBA" id="ARBA00022989"/>
    </source>
</evidence>
<feature type="transmembrane region" description="Helical" evidence="5">
    <location>
        <begin position="20"/>
        <end position="41"/>
    </location>
</feature>
<evidence type="ECO:0000313" key="6">
    <source>
        <dbReference type="EMBL" id="MCA9379505.1"/>
    </source>
</evidence>
<dbReference type="GO" id="GO:0012505">
    <property type="term" value="C:endomembrane system"/>
    <property type="evidence" value="ECO:0007669"/>
    <property type="project" value="UniProtKB-SubCell"/>
</dbReference>
<sequence length="354" mass="40609">MQKKKVLRKYKPIPLTPERINYVLIQLFVGTLILVITQALYFNHVYFAGFISPVAAIWMRSIFWFVMFIVWVDPLIKLFFVKKLPITNFTLIFVYFVQFFINLRSYITGEADKFNWRSDSSTKTAFLAILVKFFYFPIMLNTIANNSSFVIGQISGLQQGIILANFDSIYGVLVSTIFLVDTSIFAFGYTFEAVWLRNKIRSVEPTLLGWVVALATYPPFNGLTSQFLPMYANGSTAVAQNELGLRIAQILILLCNLIFVSASIALFTKGSNLTNRGIVARGPYRFVRHPAYVVKLIGFFLEGVLYASSVSYFFGWAGFASIYYMRAWTEERHLSRDPDYVAYKKKVKWRFVPG</sequence>
<dbReference type="PANTHER" id="PTHR43847:SF1">
    <property type="entry name" value="BLL3993 PROTEIN"/>
    <property type="match status" value="1"/>
</dbReference>
<dbReference type="InterPro" id="IPR052527">
    <property type="entry name" value="Metal_cation-efflux_comp"/>
</dbReference>
<protein>
    <recommendedName>
        <fullName evidence="8">DUF1295 domain-containing protein</fullName>
    </recommendedName>
</protein>
<reference evidence="6" key="1">
    <citation type="submission" date="2020-04" db="EMBL/GenBank/DDBJ databases">
        <authorList>
            <person name="Zhang T."/>
        </authorList>
    </citation>
    <scope>NUCLEOTIDE SEQUENCE</scope>
    <source>
        <strain evidence="6">HKST-UBA12</strain>
    </source>
</reference>
<gene>
    <name evidence="6" type="ORF">KC640_03685</name>
</gene>
<feature type="transmembrane region" description="Helical" evidence="5">
    <location>
        <begin position="84"/>
        <end position="101"/>
    </location>
</feature>
<feature type="transmembrane region" description="Helical" evidence="5">
    <location>
        <begin position="243"/>
        <end position="267"/>
    </location>
</feature>
<dbReference type="Gene3D" id="1.20.120.1630">
    <property type="match status" value="1"/>
</dbReference>
<evidence type="ECO:0000313" key="7">
    <source>
        <dbReference type="Proteomes" id="UP000760819"/>
    </source>
</evidence>
<dbReference type="InterPro" id="IPR007318">
    <property type="entry name" value="Phopholipid_MeTrfase"/>
</dbReference>
<accession>A0A955L0R8</accession>
<feature type="non-terminal residue" evidence="6">
    <location>
        <position position="354"/>
    </location>
</feature>
<dbReference type="Proteomes" id="UP000760819">
    <property type="component" value="Unassembled WGS sequence"/>
</dbReference>
<keyword evidence="3 5" id="KW-1133">Transmembrane helix</keyword>
<evidence type="ECO:0008006" key="8">
    <source>
        <dbReference type="Google" id="ProtNLM"/>
    </source>
</evidence>
<evidence type="ECO:0000256" key="1">
    <source>
        <dbReference type="ARBA" id="ARBA00004127"/>
    </source>
</evidence>
<keyword evidence="2 5" id="KW-0812">Transmembrane</keyword>
<dbReference type="AlphaFoldDB" id="A0A955L0R8"/>
<proteinExistence type="predicted"/>